<dbReference type="Proteomes" id="UP000317909">
    <property type="component" value="Chromosome"/>
</dbReference>
<dbReference type="EMBL" id="CP036339">
    <property type="protein sequence ID" value="QDT73321.1"/>
    <property type="molecule type" value="Genomic_DNA"/>
</dbReference>
<accession>A0A517TY73</accession>
<sequence>MQAGTESYEHDGVLSRRSYRRDLSRSAVLAKPITIW</sequence>
<reference evidence="1 2" key="1">
    <citation type="submission" date="2019-02" db="EMBL/GenBank/DDBJ databases">
        <title>Deep-cultivation of Planctomycetes and their phenomic and genomic characterization uncovers novel biology.</title>
        <authorList>
            <person name="Wiegand S."/>
            <person name="Jogler M."/>
            <person name="Boedeker C."/>
            <person name="Pinto D."/>
            <person name="Vollmers J."/>
            <person name="Rivas-Marin E."/>
            <person name="Kohn T."/>
            <person name="Peeters S.H."/>
            <person name="Heuer A."/>
            <person name="Rast P."/>
            <person name="Oberbeckmann S."/>
            <person name="Bunk B."/>
            <person name="Jeske O."/>
            <person name="Meyerdierks A."/>
            <person name="Storesund J.E."/>
            <person name="Kallscheuer N."/>
            <person name="Luecker S."/>
            <person name="Lage O.M."/>
            <person name="Pohl T."/>
            <person name="Merkel B.J."/>
            <person name="Hornburger P."/>
            <person name="Mueller R.-W."/>
            <person name="Bruemmer F."/>
            <person name="Labrenz M."/>
            <person name="Spormann A.M."/>
            <person name="Op den Camp H."/>
            <person name="Overmann J."/>
            <person name="Amann R."/>
            <person name="Jetten M.S.M."/>
            <person name="Mascher T."/>
            <person name="Medema M.H."/>
            <person name="Devos D.P."/>
            <person name="Kaster A.-K."/>
            <person name="Ovreas L."/>
            <person name="Rohde M."/>
            <person name="Galperin M.Y."/>
            <person name="Jogler C."/>
        </authorList>
    </citation>
    <scope>NUCLEOTIDE SEQUENCE [LARGE SCALE GENOMIC DNA]</scope>
    <source>
        <strain evidence="1 2">I41</strain>
    </source>
</reference>
<dbReference type="KEGG" id="llh:I41_25100"/>
<protein>
    <submittedName>
        <fullName evidence="1">Uncharacterized protein</fullName>
    </submittedName>
</protein>
<name>A0A517TY73_9BACT</name>
<keyword evidence="2" id="KW-1185">Reference proteome</keyword>
<dbReference type="AlphaFoldDB" id="A0A517TY73"/>
<evidence type="ECO:0000313" key="1">
    <source>
        <dbReference type="EMBL" id="QDT73321.1"/>
    </source>
</evidence>
<evidence type="ECO:0000313" key="2">
    <source>
        <dbReference type="Proteomes" id="UP000317909"/>
    </source>
</evidence>
<organism evidence="1 2">
    <name type="scientific">Lacipirellula limnantheis</name>
    <dbReference type="NCBI Taxonomy" id="2528024"/>
    <lineage>
        <taxon>Bacteria</taxon>
        <taxon>Pseudomonadati</taxon>
        <taxon>Planctomycetota</taxon>
        <taxon>Planctomycetia</taxon>
        <taxon>Pirellulales</taxon>
        <taxon>Lacipirellulaceae</taxon>
        <taxon>Lacipirellula</taxon>
    </lineage>
</organism>
<gene>
    <name evidence="1" type="ORF">I41_25100</name>
</gene>
<proteinExistence type="predicted"/>